<dbReference type="STRING" id="1054147.F4PMK5"/>
<dbReference type="SUPFAM" id="SSF56399">
    <property type="entry name" value="ADP-ribosylation"/>
    <property type="match status" value="1"/>
</dbReference>
<evidence type="ECO:0000256" key="9">
    <source>
        <dbReference type="SAM" id="MobiDB-lite"/>
    </source>
</evidence>
<evidence type="ECO:0000256" key="5">
    <source>
        <dbReference type="ARBA" id="ARBA00023027"/>
    </source>
</evidence>
<dbReference type="GO" id="GO:0010421">
    <property type="term" value="P:hydrogen peroxide-mediated programmed cell death"/>
    <property type="evidence" value="ECO:0007669"/>
    <property type="project" value="EnsemblProtists"/>
</dbReference>
<dbReference type="InterPro" id="IPR001357">
    <property type="entry name" value="BRCT_dom"/>
</dbReference>
<evidence type="ECO:0000256" key="7">
    <source>
        <dbReference type="ARBA" id="ARBA00024347"/>
    </source>
</evidence>
<dbReference type="Gene3D" id="3.90.228.10">
    <property type="match status" value="1"/>
</dbReference>
<dbReference type="InterPro" id="IPR012317">
    <property type="entry name" value="Poly(ADP-ribose)pol_cat_dom"/>
</dbReference>
<keyword evidence="6" id="KW-0539">Nucleus</keyword>
<dbReference type="Proteomes" id="UP000007797">
    <property type="component" value="Unassembled WGS sequence"/>
</dbReference>
<comment type="similarity">
    <text evidence="7">Belongs to the ARTD/PARP family.</text>
</comment>
<keyword evidence="2 8" id="KW-0328">Glycosyltransferase</keyword>
<keyword evidence="3 8" id="KW-0808">Transferase</keyword>
<dbReference type="InterPro" id="IPR036616">
    <property type="entry name" value="Poly(ADP-ribose)pol_reg_dom_sf"/>
</dbReference>
<feature type="domain" description="PARP alpha-helical" evidence="12">
    <location>
        <begin position="302"/>
        <end position="432"/>
    </location>
</feature>
<dbReference type="KEGG" id="dfa:DFA_05786"/>
<dbReference type="GO" id="GO:0005737">
    <property type="term" value="C:cytoplasm"/>
    <property type="evidence" value="ECO:0007669"/>
    <property type="project" value="TreeGrafter"/>
</dbReference>
<dbReference type="InterPro" id="IPR036420">
    <property type="entry name" value="BRCT_dom_sf"/>
</dbReference>
<dbReference type="SMART" id="SM00292">
    <property type="entry name" value="BRCT"/>
    <property type="match status" value="1"/>
</dbReference>
<dbReference type="OMA" id="YRIYTQF"/>
<evidence type="ECO:0000256" key="1">
    <source>
        <dbReference type="ARBA" id="ARBA00004123"/>
    </source>
</evidence>
<evidence type="ECO:0000256" key="6">
    <source>
        <dbReference type="ARBA" id="ARBA00023242"/>
    </source>
</evidence>
<organism evidence="13 14">
    <name type="scientific">Cavenderia fasciculata</name>
    <name type="common">Slime mold</name>
    <name type="synonym">Dictyostelium fasciculatum</name>
    <dbReference type="NCBI Taxonomy" id="261658"/>
    <lineage>
        <taxon>Eukaryota</taxon>
        <taxon>Amoebozoa</taxon>
        <taxon>Evosea</taxon>
        <taxon>Eumycetozoa</taxon>
        <taxon>Dictyostelia</taxon>
        <taxon>Acytosteliales</taxon>
        <taxon>Cavenderiaceae</taxon>
        <taxon>Cavenderia</taxon>
    </lineage>
</organism>
<dbReference type="Gene3D" id="1.20.142.10">
    <property type="entry name" value="Poly(ADP-ribose) polymerase, regulatory domain"/>
    <property type="match status" value="1"/>
</dbReference>
<feature type="region of interest" description="Disordered" evidence="9">
    <location>
        <begin position="114"/>
        <end position="143"/>
    </location>
</feature>
<evidence type="ECO:0000313" key="13">
    <source>
        <dbReference type="EMBL" id="EGG23652.1"/>
    </source>
</evidence>
<evidence type="ECO:0000259" key="11">
    <source>
        <dbReference type="PROSITE" id="PS51059"/>
    </source>
</evidence>
<dbReference type="GO" id="GO:0016779">
    <property type="term" value="F:nucleotidyltransferase activity"/>
    <property type="evidence" value="ECO:0007669"/>
    <property type="project" value="UniProtKB-KW"/>
</dbReference>
<evidence type="ECO:0000259" key="12">
    <source>
        <dbReference type="PROSITE" id="PS51060"/>
    </source>
</evidence>
<dbReference type="RefSeq" id="XP_004361503.1">
    <property type="nucleotide sequence ID" value="XM_004361446.1"/>
</dbReference>
<dbReference type="EMBL" id="GL883008">
    <property type="protein sequence ID" value="EGG23652.1"/>
    <property type="molecule type" value="Genomic_DNA"/>
</dbReference>
<dbReference type="PROSITE" id="PS51060">
    <property type="entry name" value="PARP_ALPHA_HD"/>
    <property type="match status" value="1"/>
</dbReference>
<dbReference type="InterPro" id="IPR031273">
    <property type="entry name" value="PARP4"/>
</dbReference>
<dbReference type="OrthoDB" id="1729737at2759"/>
<name>F4PMK5_CACFS</name>
<evidence type="ECO:0000256" key="3">
    <source>
        <dbReference type="ARBA" id="ARBA00022679"/>
    </source>
</evidence>
<dbReference type="GeneID" id="14875845"/>
<reference evidence="14" key="1">
    <citation type="journal article" date="2011" name="Genome Res.">
        <title>Phylogeny-wide analysis of social amoeba genomes highlights ancient origins for complex intercellular communication.</title>
        <authorList>
            <person name="Heidel A.J."/>
            <person name="Lawal H.M."/>
            <person name="Felder M."/>
            <person name="Schilde C."/>
            <person name="Helps N.R."/>
            <person name="Tunggal B."/>
            <person name="Rivero F."/>
            <person name="John U."/>
            <person name="Schleicher M."/>
            <person name="Eichinger L."/>
            <person name="Platzer M."/>
            <person name="Noegel A.A."/>
            <person name="Schaap P."/>
            <person name="Gloeckner G."/>
        </authorList>
    </citation>
    <scope>NUCLEOTIDE SEQUENCE [LARGE SCALE GENOMIC DNA]</scope>
    <source>
        <strain evidence="14">SH3</strain>
    </source>
</reference>
<dbReference type="PROSITE" id="PS51059">
    <property type="entry name" value="PARP_CATALYTIC"/>
    <property type="match status" value="1"/>
</dbReference>
<dbReference type="PROSITE" id="PS50172">
    <property type="entry name" value="BRCT"/>
    <property type="match status" value="1"/>
</dbReference>
<dbReference type="SUPFAM" id="SSF52113">
    <property type="entry name" value="BRCT domain"/>
    <property type="match status" value="1"/>
</dbReference>
<dbReference type="GO" id="GO:0003950">
    <property type="term" value="F:NAD+ poly-ADP-ribosyltransferase activity"/>
    <property type="evidence" value="ECO:0007669"/>
    <property type="project" value="UniProtKB-UniRule"/>
</dbReference>
<dbReference type="GO" id="GO:0010225">
    <property type="term" value="P:response to UV-C"/>
    <property type="evidence" value="ECO:0007669"/>
    <property type="project" value="EnsemblProtists"/>
</dbReference>
<dbReference type="GO" id="GO:0005634">
    <property type="term" value="C:nucleus"/>
    <property type="evidence" value="ECO:0007669"/>
    <property type="project" value="UniProtKB-SubCell"/>
</dbReference>
<evidence type="ECO:0000256" key="4">
    <source>
        <dbReference type="ARBA" id="ARBA00022695"/>
    </source>
</evidence>
<dbReference type="PANTHER" id="PTHR46530">
    <property type="entry name" value="PROTEIN MONO-ADP-RIBOSYLTRANSFERASE PARP4"/>
    <property type="match status" value="1"/>
</dbReference>
<dbReference type="Pfam" id="PF02877">
    <property type="entry name" value="PARP_reg"/>
    <property type="match status" value="1"/>
</dbReference>
<protein>
    <recommendedName>
        <fullName evidence="8">Poly [ADP-ribose] polymerase</fullName>
        <shortName evidence="8">PARP</shortName>
        <ecNumber evidence="8">2.4.2.-</ecNumber>
    </recommendedName>
</protein>
<dbReference type="InterPro" id="IPR004102">
    <property type="entry name" value="Poly(ADP-ribose)pol_reg_dom"/>
</dbReference>
<evidence type="ECO:0000256" key="8">
    <source>
        <dbReference type="RuleBase" id="RU362114"/>
    </source>
</evidence>
<dbReference type="SUPFAM" id="SSF47587">
    <property type="entry name" value="Domain of poly(ADP-ribose) polymerase"/>
    <property type="match status" value="1"/>
</dbReference>
<dbReference type="GO" id="GO:0010918">
    <property type="term" value="P:positive regulation of mitochondrial membrane potential"/>
    <property type="evidence" value="ECO:0007669"/>
    <property type="project" value="EnsemblProtists"/>
</dbReference>
<proteinExistence type="inferred from homology"/>
<feature type="domain" description="PARP catalytic" evidence="11">
    <location>
        <begin position="439"/>
        <end position="647"/>
    </location>
</feature>
<keyword evidence="14" id="KW-1185">Reference proteome</keyword>
<dbReference type="Pfam" id="PF00644">
    <property type="entry name" value="PARP"/>
    <property type="match status" value="1"/>
</dbReference>
<evidence type="ECO:0000313" key="14">
    <source>
        <dbReference type="Proteomes" id="UP000007797"/>
    </source>
</evidence>
<keyword evidence="4" id="KW-0548">Nucleotidyltransferase</keyword>
<accession>F4PMK5</accession>
<evidence type="ECO:0000259" key="10">
    <source>
        <dbReference type="PROSITE" id="PS50172"/>
    </source>
</evidence>
<keyword evidence="5 8" id="KW-0520">NAD</keyword>
<comment type="subcellular location">
    <subcellularLocation>
        <location evidence="1">Nucleus</location>
    </subcellularLocation>
</comment>
<sequence length="647" mass="72280">MVSPESSSSSSTLFKGLVFCILGKTSVASYLIADDIKKHGGSQSYTIGLSNYVLTSRVDSLQSSKLKQIVDDNIVILSDTFINDCIKSKQLKDFKLYQLESKSFITQAASSSTSLSKSTDNSTTSSNSAATTTTTTPTIEIDPTTTHISGISIYGDTDKHQPKFSSYYEILSSHLLQCSSFVKNNNVNKFFYLELQKCNLDDGNIKYRIYTQFGRTNELKSSTKQHRYFFDYKECCDVYSSIYNNKTSEENGYKNVLVSHSLIGSPLKLSKNTNTKDNDNASNSLSQYANIVDEDVERVKQRTYVSKEVSDLVSYVFEKSTRSLIGNFSVTFSDKGIETPLGVLSLDQVTKGETILKQIYSLMLDQDQQDDDEENELIGKLSSEFYSVIPTKIGQTQKERARAQFKSLADVDNMMENVQLMKDLATTSERNKSNLVTGTLVDMKYESLGTTIHHCHPSSSDYGIVNRLLQKDLDPSSSSSTSSITLVNVYRLAKEEEEINFREDIGNVKLLYHGTKSENIVGILVRGLLMPQIVLSKGGKRSDFGHLGAGIYFGDNISTSLKFTKGRKKVDRTIVQQRAFLFVAMVALGDISEQFAVQPLIMNPPTGHHSIQGVKSTPSQPSYFTQDEFVIYSTDQQKLLYLLELKY</sequence>
<evidence type="ECO:0000256" key="2">
    <source>
        <dbReference type="ARBA" id="ARBA00022676"/>
    </source>
</evidence>
<dbReference type="Gene3D" id="3.40.50.10190">
    <property type="entry name" value="BRCT domain"/>
    <property type="match status" value="1"/>
</dbReference>
<dbReference type="EC" id="2.4.2.-" evidence="8"/>
<dbReference type="PANTHER" id="PTHR46530:SF1">
    <property type="entry name" value="PROTEIN MONO-ADP-RIBOSYLTRANSFERASE PARP4"/>
    <property type="match status" value="1"/>
</dbReference>
<feature type="domain" description="BRCT" evidence="10">
    <location>
        <begin position="9"/>
        <end position="99"/>
    </location>
</feature>
<gene>
    <name evidence="13" type="ORF">DFA_05786</name>
</gene>
<dbReference type="AlphaFoldDB" id="F4PMK5"/>